<dbReference type="InterPro" id="IPR018313">
    <property type="entry name" value="SBP_3_CS"/>
</dbReference>
<dbReference type="RefSeq" id="WP_119782461.1">
    <property type="nucleotide sequence ID" value="NZ_QYUK01000011.1"/>
</dbReference>
<dbReference type="SMART" id="SM00079">
    <property type="entry name" value="PBPe"/>
    <property type="match status" value="1"/>
</dbReference>
<organism evidence="10 11">
    <name type="scientific">Oleomonas cavernae</name>
    <dbReference type="NCBI Taxonomy" id="2320859"/>
    <lineage>
        <taxon>Bacteria</taxon>
        <taxon>Pseudomonadati</taxon>
        <taxon>Pseudomonadota</taxon>
        <taxon>Alphaproteobacteria</taxon>
        <taxon>Acetobacterales</taxon>
        <taxon>Acetobacteraceae</taxon>
        <taxon>Oleomonas</taxon>
    </lineage>
</organism>
<evidence type="ECO:0000259" key="9">
    <source>
        <dbReference type="SMART" id="SM00079"/>
    </source>
</evidence>
<dbReference type="Pfam" id="PF00497">
    <property type="entry name" value="SBP_bac_3"/>
    <property type="match status" value="1"/>
</dbReference>
<dbReference type="SMART" id="SM00062">
    <property type="entry name" value="PBPb"/>
    <property type="match status" value="1"/>
</dbReference>
<dbReference type="EMBL" id="QYUK01000011">
    <property type="protein sequence ID" value="RJF90154.1"/>
    <property type="molecule type" value="Genomic_DNA"/>
</dbReference>
<dbReference type="GO" id="GO:0015276">
    <property type="term" value="F:ligand-gated monoatomic ion channel activity"/>
    <property type="evidence" value="ECO:0007669"/>
    <property type="project" value="InterPro"/>
</dbReference>
<dbReference type="Proteomes" id="UP000284605">
    <property type="component" value="Unassembled WGS sequence"/>
</dbReference>
<feature type="domain" description="Solute-binding protein family 3/N-terminal" evidence="8">
    <location>
        <begin position="35"/>
        <end position="263"/>
    </location>
</feature>
<accession>A0A418WJF2</accession>
<evidence type="ECO:0000259" key="8">
    <source>
        <dbReference type="SMART" id="SM00062"/>
    </source>
</evidence>
<evidence type="ECO:0000256" key="2">
    <source>
        <dbReference type="ARBA" id="ARBA00010333"/>
    </source>
</evidence>
<evidence type="ECO:0000256" key="6">
    <source>
        <dbReference type="RuleBase" id="RU003744"/>
    </source>
</evidence>
<dbReference type="PROSITE" id="PS01039">
    <property type="entry name" value="SBP_BACTERIAL_3"/>
    <property type="match status" value="1"/>
</dbReference>
<dbReference type="PANTHER" id="PTHR35936">
    <property type="entry name" value="MEMBRANE-BOUND LYTIC MUREIN TRANSGLYCOSYLASE F"/>
    <property type="match status" value="1"/>
</dbReference>
<dbReference type="InterPro" id="IPR005768">
    <property type="entry name" value="Lys_Arg_Orn-bd"/>
</dbReference>
<dbReference type="PANTHER" id="PTHR35936:SF17">
    <property type="entry name" value="ARGININE-BINDING EXTRACELLULAR PROTEIN ARTP"/>
    <property type="match status" value="1"/>
</dbReference>
<evidence type="ECO:0000256" key="3">
    <source>
        <dbReference type="ARBA" id="ARBA00022448"/>
    </source>
</evidence>
<keyword evidence="3" id="KW-0813">Transport</keyword>
<dbReference type="AlphaFoldDB" id="A0A418WJF2"/>
<gene>
    <name evidence="10" type="ORF">D3874_23750</name>
</gene>
<keyword evidence="11" id="KW-1185">Reference proteome</keyword>
<proteinExistence type="inferred from homology"/>
<dbReference type="Gene3D" id="3.40.190.10">
    <property type="entry name" value="Periplasmic binding protein-like II"/>
    <property type="match status" value="2"/>
</dbReference>
<evidence type="ECO:0000256" key="5">
    <source>
        <dbReference type="ARBA" id="ARBA00022764"/>
    </source>
</evidence>
<comment type="caution">
    <text evidence="10">The sequence shown here is derived from an EMBL/GenBank/DDBJ whole genome shotgun (WGS) entry which is preliminary data.</text>
</comment>
<protein>
    <submittedName>
        <fullName evidence="10">Amino acid ABC transporter</fullName>
    </submittedName>
</protein>
<feature type="domain" description="Ionotropic glutamate receptor C-terminal" evidence="9">
    <location>
        <begin position="35"/>
        <end position="262"/>
    </location>
</feature>
<keyword evidence="4 7" id="KW-0732">Signal</keyword>
<dbReference type="InterPro" id="IPR001320">
    <property type="entry name" value="Iontro_rcpt_C"/>
</dbReference>
<dbReference type="GO" id="GO:0016020">
    <property type="term" value="C:membrane"/>
    <property type="evidence" value="ECO:0007669"/>
    <property type="project" value="InterPro"/>
</dbReference>
<dbReference type="NCBIfam" id="TIGR01096">
    <property type="entry name" value="3A0103s03R"/>
    <property type="match status" value="1"/>
</dbReference>
<evidence type="ECO:0000256" key="1">
    <source>
        <dbReference type="ARBA" id="ARBA00004418"/>
    </source>
</evidence>
<dbReference type="OrthoDB" id="9807134at2"/>
<dbReference type="FunFam" id="3.40.190.10:FF:000002">
    <property type="entry name" value="Glutamine ABC transporter periplasmic protein"/>
    <property type="match status" value="1"/>
</dbReference>
<feature type="signal peptide" evidence="7">
    <location>
        <begin position="1"/>
        <end position="31"/>
    </location>
</feature>
<sequence length="265" mass="28255">MLFGKRARFGLRFVAAAAAAVALAGLTPASAAEKVVKIGTEGAYPPFNAIDAGGQLYGFDVDIAKALCEKMKVKCEFVTQDWDGIIPALQAKKFDAIVASMAITDERKKVVDFSDKYYDTPTQFVSVKSAGITETTPAALKGKALGAQSATIQADLLEALYKESTIKLYATVDELYADLASGRVDAGLVDKTVTYTWLETPPGACCAFAGPEMFEPKSILGNGVGIAVRKGDTELLTALNKAIAEILADGTYKTINDKYFPFSIY</sequence>
<evidence type="ECO:0000256" key="7">
    <source>
        <dbReference type="SAM" id="SignalP"/>
    </source>
</evidence>
<dbReference type="InterPro" id="IPR001638">
    <property type="entry name" value="Solute-binding_3/MltF_N"/>
</dbReference>
<keyword evidence="5" id="KW-0574">Periplasm</keyword>
<name>A0A418WJF2_9PROT</name>
<dbReference type="SUPFAM" id="SSF53850">
    <property type="entry name" value="Periplasmic binding protein-like II"/>
    <property type="match status" value="1"/>
</dbReference>
<dbReference type="GO" id="GO:0030288">
    <property type="term" value="C:outer membrane-bounded periplasmic space"/>
    <property type="evidence" value="ECO:0007669"/>
    <property type="project" value="InterPro"/>
</dbReference>
<reference evidence="10 11" key="1">
    <citation type="submission" date="2018-09" db="EMBL/GenBank/DDBJ databases">
        <authorList>
            <person name="Zhu H."/>
        </authorList>
    </citation>
    <scope>NUCLEOTIDE SEQUENCE [LARGE SCALE GENOMIC DNA]</scope>
    <source>
        <strain evidence="10 11">K1W22B-8</strain>
    </source>
</reference>
<comment type="similarity">
    <text evidence="2 6">Belongs to the bacterial solute-binding protein 3 family.</text>
</comment>
<evidence type="ECO:0000256" key="4">
    <source>
        <dbReference type="ARBA" id="ARBA00022729"/>
    </source>
</evidence>
<evidence type="ECO:0000313" key="10">
    <source>
        <dbReference type="EMBL" id="RJF90154.1"/>
    </source>
</evidence>
<evidence type="ECO:0000313" key="11">
    <source>
        <dbReference type="Proteomes" id="UP000284605"/>
    </source>
</evidence>
<comment type="subcellular location">
    <subcellularLocation>
        <location evidence="1">Periplasm</location>
    </subcellularLocation>
</comment>
<feature type="chain" id="PRO_5019509030" evidence="7">
    <location>
        <begin position="32"/>
        <end position="265"/>
    </location>
</feature>